<dbReference type="PANTHER" id="PTHR30472">
    <property type="entry name" value="FERRIC ENTEROBACTIN TRANSPORT SYSTEM PERMEASE PROTEIN"/>
    <property type="match status" value="1"/>
</dbReference>
<comment type="similarity">
    <text evidence="2">Belongs to the binding-protein-dependent transport system permease family. FecCD subfamily.</text>
</comment>
<comment type="subcellular location">
    <subcellularLocation>
        <location evidence="1">Cell membrane</location>
        <topology evidence="1">Multi-pass membrane protein</topology>
    </subcellularLocation>
</comment>
<dbReference type="GO" id="GO:0033214">
    <property type="term" value="P:siderophore-iron import into cell"/>
    <property type="evidence" value="ECO:0007669"/>
    <property type="project" value="TreeGrafter"/>
</dbReference>
<sequence length="371" mass="38923">MRTIRLPLFGFMVIGILVALGLLSLCVGSDGWHSTWLWTALQSGWLPSSDLSARQEEAAWLWQIRLPRTVGALAVGALLGLGGALAQHLFRNPLAEPYLLGSAAGAQLAVVIVAAASASIGTSVSIVTSTASLLTHGIQFFSLVSFTSAAFMGAWASLMLTLVLARGAQSPIKLLLTGVVVGVVLNAVGELITLVEPNALRVKQSFMLGSVALIDQTACIKLLVAWLLLLPICLRCAKVLDVMSLGDHAATSLGIHLGRWRMVFVMLLALATALTVANAGLIAFVGLVAPHIAQQGVRYLSHTVHPGSAVWSSTRSHLMLSSLLGGGLLLLADIVARSLIAPQELPVGLLTAVLGGGYLLFLLKRGLYGRI</sequence>
<keyword evidence="6 8" id="KW-1133">Transmembrane helix</keyword>
<evidence type="ECO:0000256" key="8">
    <source>
        <dbReference type="SAM" id="Phobius"/>
    </source>
</evidence>
<feature type="transmembrane region" description="Helical" evidence="8">
    <location>
        <begin position="140"/>
        <end position="162"/>
    </location>
</feature>
<feature type="transmembrane region" description="Helical" evidence="8">
    <location>
        <begin position="318"/>
        <end position="339"/>
    </location>
</feature>
<evidence type="ECO:0000256" key="6">
    <source>
        <dbReference type="ARBA" id="ARBA00022989"/>
    </source>
</evidence>
<dbReference type="AlphaFoldDB" id="A0A368L6B0"/>
<keyword evidence="7 8" id="KW-0472">Membrane</keyword>
<feature type="transmembrane region" description="Helical" evidence="8">
    <location>
        <begin position="98"/>
        <end position="120"/>
    </location>
</feature>
<dbReference type="RefSeq" id="WP_114401345.1">
    <property type="nucleotide sequence ID" value="NZ_QPGB01000001.1"/>
</dbReference>
<dbReference type="SUPFAM" id="SSF81345">
    <property type="entry name" value="ABC transporter involved in vitamin B12 uptake, BtuC"/>
    <property type="match status" value="1"/>
</dbReference>
<accession>A0A368L6B0</accession>
<dbReference type="InterPro" id="IPR000522">
    <property type="entry name" value="ABC_transptr_permease_BtuC"/>
</dbReference>
<keyword evidence="5 8" id="KW-0812">Transmembrane</keyword>
<evidence type="ECO:0000256" key="7">
    <source>
        <dbReference type="ARBA" id="ARBA00023136"/>
    </source>
</evidence>
<keyword evidence="10" id="KW-1185">Reference proteome</keyword>
<feature type="transmembrane region" description="Helical" evidence="8">
    <location>
        <begin position="345"/>
        <end position="363"/>
    </location>
</feature>
<dbReference type="GO" id="GO:0022857">
    <property type="term" value="F:transmembrane transporter activity"/>
    <property type="evidence" value="ECO:0007669"/>
    <property type="project" value="InterPro"/>
</dbReference>
<feature type="transmembrane region" description="Helical" evidence="8">
    <location>
        <begin position="263"/>
        <end position="289"/>
    </location>
</feature>
<feature type="transmembrane region" description="Helical" evidence="8">
    <location>
        <begin position="207"/>
        <end position="232"/>
    </location>
</feature>
<feature type="transmembrane region" description="Helical" evidence="8">
    <location>
        <begin position="174"/>
        <end position="195"/>
    </location>
</feature>
<gene>
    <name evidence="9" type="ORF">DU000_00070</name>
</gene>
<proteinExistence type="inferred from homology"/>
<evidence type="ECO:0000313" key="10">
    <source>
        <dbReference type="Proteomes" id="UP000252357"/>
    </source>
</evidence>
<dbReference type="OrthoDB" id="9782305at2"/>
<protein>
    <submittedName>
        <fullName evidence="9">Iron ABC transporter permease</fullName>
    </submittedName>
</protein>
<evidence type="ECO:0000313" key="9">
    <source>
        <dbReference type="EMBL" id="RCS59195.1"/>
    </source>
</evidence>
<evidence type="ECO:0000256" key="2">
    <source>
        <dbReference type="ARBA" id="ARBA00007935"/>
    </source>
</evidence>
<evidence type="ECO:0000256" key="4">
    <source>
        <dbReference type="ARBA" id="ARBA00022475"/>
    </source>
</evidence>
<organism evidence="9 10">
    <name type="scientific">Parvibium lacunae</name>
    <dbReference type="NCBI Taxonomy" id="1888893"/>
    <lineage>
        <taxon>Bacteria</taxon>
        <taxon>Pseudomonadati</taxon>
        <taxon>Pseudomonadota</taxon>
        <taxon>Betaproteobacteria</taxon>
        <taxon>Burkholderiales</taxon>
        <taxon>Alcaligenaceae</taxon>
        <taxon>Parvibium</taxon>
    </lineage>
</organism>
<dbReference type="Pfam" id="PF01032">
    <property type="entry name" value="FecCD"/>
    <property type="match status" value="1"/>
</dbReference>
<dbReference type="InterPro" id="IPR037294">
    <property type="entry name" value="ABC_BtuC-like"/>
</dbReference>
<dbReference type="GO" id="GO:0005886">
    <property type="term" value="C:plasma membrane"/>
    <property type="evidence" value="ECO:0007669"/>
    <property type="project" value="UniProtKB-SubCell"/>
</dbReference>
<reference evidence="9 10" key="1">
    <citation type="journal article" date="2018" name="Int. J. Syst. Evol. Microbiol.">
        <title>Parvibium lacunae gen. nov., sp. nov., a new member of the family Alcaligenaceae isolated from a freshwater pond.</title>
        <authorList>
            <person name="Chen W.M."/>
            <person name="Xie P.B."/>
            <person name="Hsu M.Y."/>
            <person name="Sheu S.Y."/>
        </authorList>
    </citation>
    <scope>NUCLEOTIDE SEQUENCE [LARGE SCALE GENOMIC DNA]</scope>
    <source>
        <strain evidence="9 10">KMB9</strain>
    </source>
</reference>
<dbReference type="EMBL" id="QPGB01000001">
    <property type="protein sequence ID" value="RCS59195.1"/>
    <property type="molecule type" value="Genomic_DNA"/>
</dbReference>
<name>A0A368L6B0_9BURK</name>
<evidence type="ECO:0000256" key="3">
    <source>
        <dbReference type="ARBA" id="ARBA00022448"/>
    </source>
</evidence>
<evidence type="ECO:0000256" key="1">
    <source>
        <dbReference type="ARBA" id="ARBA00004651"/>
    </source>
</evidence>
<keyword evidence="4" id="KW-1003">Cell membrane</keyword>
<keyword evidence="3" id="KW-0813">Transport</keyword>
<comment type="caution">
    <text evidence="9">The sequence shown here is derived from an EMBL/GenBank/DDBJ whole genome shotgun (WGS) entry which is preliminary data.</text>
</comment>
<dbReference type="PANTHER" id="PTHR30472:SF25">
    <property type="entry name" value="ABC TRANSPORTER PERMEASE PROTEIN MJ0876-RELATED"/>
    <property type="match status" value="1"/>
</dbReference>
<dbReference type="Proteomes" id="UP000252357">
    <property type="component" value="Unassembled WGS sequence"/>
</dbReference>
<evidence type="ECO:0000256" key="5">
    <source>
        <dbReference type="ARBA" id="ARBA00022692"/>
    </source>
</evidence>
<dbReference type="Gene3D" id="1.10.3470.10">
    <property type="entry name" value="ABC transporter involved in vitamin B12 uptake, BtuC"/>
    <property type="match status" value="1"/>
</dbReference>
<feature type="transmembrane region" description="Helical" evidence="8">
    <location>
        <begin position="69"/>
        <end position="86"/>
    </location>
</feature>